<accession>A0AC35GNI1</accession>
<sequence length="291" mass="33454">MVKLWFSWIFFVLFFIYCSGETNSKKAGLNVDEKINSRNFGGDKINVDDWLNKFLNRTNIINEKSAIKLDELVFDESSIIDQNNKLQNIPELVENENDDQSYEYDTNVPEYSESTEESITPKIIVIKKHQSEKESIEEPFVYKNEIKIVENFVQKSGSDFQDGSATVNNQIFVETSESDDQKISNIDQNDITVGAKIEMKTDGIQDIIGGTIETDFEYSESGSKNYGLQNKADNVKDDEYEYNTNVPEYSESAEDSSVPKMILTEKRESETKNELIEDQNFRVITIPLMHM</sequence>
<name>A0AC35GNI1_9BILA</name>
<dbReference type="WBParaSite" id="PS1159_v2.g7014.t1">
    <property type="protein sequence ID" value="PS1159_v2.g7014.t1"/>
    <property type="gene ID" value="PS1159_v2.g7014"/>
</dbReference>
<evidence type="ECO:0000313" key="2">
    <source>
        <dbReference type="WBParaSite" id="PS1159_v2.g7014.t1"/>
    </source>
</evidence>
<proteinExistence type="predicted"/>
<dbReference type="Proteomes" id="UP000887580">
    <property type="component" value="Unplaced"/>
</dbReference>
<evidence type="ECO:0000313" key="1">
    <source>
        <dbReference type="Proteomes" id="UP000887580"/>
    </source>
</evidence>
<organism evidence="1 2">
    <name type="scientific">Panagrolaimus sp. PS1159</name>
    <dbReference type="NCBI Taxonomy" id="55785"/>
    <lineage>
        <taxon>Eukaryota</taxon>
        <taxon>Metazoa</taxon>
        <taxon>Ecdysozoa</taxon>
        <taxon>Nematoda</taxon>
        <taxon>Chromadorea</taxon>
        <taxon>Rhabditida</taxon>
        <taxon>Tylenchina</taxon>
        <taxon>Panagrolaimomorpha</taxon>
        <taxon>Panagrolaimoidea</taxon>
        <taxon>Panagrolaimidae</taxon>
        <taxon>Panagrolaimus</taxon>
    </lineage>
</organism>
<reference evidence="2" key="1">
    <citation type="submission" date="2022-11" db="UniProtKB">
        <authorList>
            <consortium name="WormBaseParasite"/>
        </authorList>
    </citation>
    <scope>IDENTIFICATION</scope>
</reference>
<protein>
    <submittedName>
        <fullName evidence="2">Uncharacterized protein</fullName>
    </submittedName>
</protein>